<evidence type="ECO:0000313" key="8">
    <source>
        <dbReference type="Proteomes" id="UP000619838"/>
    </source>
</evidence>
<dbReference type="RefSeq" id="WP_114608009.1">
    <property type="nucleotide sequence ID" value="NZ_JABVZQ010000001.1"/>
</dbReference>
<feature type="domain" description="Glycosyltransferase 2-like" evidence="6">
    <location>
        <begin position="4"/>
        <end position="117"/>
    </location>
</feature>
<sequence>MTLSIIIPTYNETGTIGPLLSRICPGTRTQPETEIIVSDASDDNTADIASRWPVRVIASPKGRAAQMNRGAQNAKGSLLYFLHADTLPPSGFVDTLLQAHNEGCQAGCFRMTFDDQHWLMQSYGWFTRLPLTICRGGDQSLFVTKQLFERCGGFNESLQVMEDIEIIERLQRYAHFHILPQTAVTSARKYHRNGRIRLQAIFACMHLFYTLGFDQDIMADFYERNIS</sequence>
<accession>A0ABR9XQK4</accession>
<dbReference type="CDD" id="cd02522">
    <property type="entry name" value="GT_2_like_a"/>
    <property type="match status" value="1"/>
</dbReference>
<dbReference type="NCBIfam" id="TIGR04283">
    <property type="entry name" value="glyco_like_mftF"/>
    <property type="match status" value="1"/>
</dbReference>
<dbReference type="Gene3D" id="3.90.550.10">
    <property type="entry name" value="Spore Coat Polysaccharide Biosynthesis Protein SpsA, Chain A"/>
    <property type="match status" value="1"/>
</dbReference>
<evidence type="ECO:0000256" key="1">
    <source>
        <dbReference type="ARBA" id="ARBA00004236"/>
    </source>
</evidence>
<dbReference type="SUPFAM" id="SSF53448">
    <property type="entry name" value="Nucleotide-diphospho-sugar transferases"/>
    <property type="match status" value="1"/>
</dbReference>
<dbReference type="PANTHER" id="PTHR43646">
    <property type="entry name" value="GLYCOSYLTRANSFERASE"/>
    <property type="match status" value="1"/>
</dbReference>
<protein>
    <submittedName>
        <fullName evidence="7">TIGR04283 family arsenosugar biosynthesis glycosyltransferase</fullName>
    </submittedName>
</protein>
<evidence type="ECO:0000256" key="2">
    <source>
        <dbReference type="ARBA" id="ARBA00022475"/>
    </source>
</evidence>
<evidence type="ECO:0000256" key="5">
    <source>
        <dbReference type="ARBA" id="ARBA00023136"/>
    </source>
</evidence>
<evidence type="ECO:0000313" key="7">
    <source>
        <dbReference type="EMBL" id="MBF0636318.1"/>
    </source>
</evidence>
<evidence type="ECO:0000256" key="3">
    <source>
        <dbReference type="ARBA" id="ARBA00022676"/>
    </source>
</evidence>
<reference evidence="7 8" key="1">
    <citation type="journal article" date="2020" name="Microorganisms">
        <title>Simultaneous Genome Sequencing of Prosthecochloris ethylica and Desulfuromonas acetoxidans within a Syntrophic Mixture Reveals Unique Pili and Protein Interactions.</title>
        <authorList>
            <person name="Kyndt J.A."/>
            <person name="Van Beeumen J.J."/>
            <person name="Meyer T.E."/>
        </authorList>
    </citation>
    <scope>NUCLEOTIDE SEQUENCE [LARGE SCALE GENOMIC DNA]</scope>
    <source>
        <strain evidence="7 8">N3</strain>
    </source>
</reference>
<comment type="subcellular location">
    <subcellularLocation>
        <location evidence="1">Cell membrane</location>
    </subcellularLocation>
</comment>
<name>A0ABR9XQK4_9CHLB</name>
<dbReference type="InterPro" id="IPR001173">
    <property type="entry name" value="Glyco_trans_2-like"/>
</dbReference>
<keyword evidence="8" id="KW-1185">Reference proteome</keyword>
<organism evidence="7 8">
    <name type="scientific">Prosthecochloris ethylica</name>
    <dbReference type="NCBI Taxonomy" id="2743976"/>
    <lineage>
        <taxon>Bacteria</taxon>
        <taxon>Pseudomonadati</taxon>
        <taxon>Chlorobiota</taxon>
        <taxon>Chlorobiia</taxon>
        <taxon>Chlorobiales</taxon>
        <taxon>Chlorobiaceae</taxon>
        <taxon>Prosthecochloris</taxon>
    </lineage>
</organism>
<keyword evidence="5" id="KW-0472">Membrane</keyword>
<dbReference type="Pfam" id="PF00535">
    <property type="entry name" value="Glycos_transf_2"/>
    <property type="match status" value="1"/>
</dbReference>
<evidence type="ECO:0000259" key="6">
    <source>
        <dbReference type="Pfam" id="PF00535"/>
    </source>
</evidence>
<dbReference type="InterPro" id="IPR029044">
    <property type="entry name" value="Nucleotide-diphossugar_trans"/>
</dbReference>
<proteinExistence type="predicted"/>
<evidence type="ECO:0000256" key="4">
    <source>
        <dbReference type="ARBA" id="ARBA00022679"/>
    </source>
</evidence>
<keyword evidence="4" id="KW-0808">Transferase</keyword>
<keyword evidence="2" id="KW-1003">Cell membrane</keyword>
<gene>
    <name evidence="7" type="ORF">INT08_03870</name>
</gene>
<dbReference type="Proteomes" id="UP000619838">
    <property type="component" value="Unassembled WGS sequence"/>
</dbReference>
<dbReference type="InterPro" id="IPR026461">
    <property type="entry name" value="Trfase_2_rSAM/seldom_assoc"/>
</dbReference>
<keyword evidence="3" id="KW-0328">Glycosyltransferase</keyword>
<dbReference type="EMBL" id="JADGII010000004">
    <property type="protein sequence ID" value="MBF0636318.1"/>
    <property type="molecule type" value="Genomic_DNA"/>
</dbReference>
<dbReference type="PANTHER" id="PTHR43646:SF2">
    <property type="entry name" value="GLYCOSYLTRANSFERASE 2-LIKE DOMAIN-CONTAINING PROTEIN"/>
    <property type="match status" value="1"/>
</dbReference>
<comment type="caution">
    <text evidence="7">The sequence shown here is derived from an EMBL/GenBank/DDBJ whole genome shotgun (WGS) entry which is preliminary data.</text>
</comment>